<dbReference type="GO" id="GO:0046872">
    <property type="term" value="F:metal ion binding"/>
    <property type="evidence" value="ECO:0007669"/>
    <property type="project" value="UniProtKB-KW"/>
</dbReference>
<dbReference type="Gene3D" id="2.102.10.10">
    <property type="entry name" value="Rieske [2Fe-2S] iron-sulphur domain"/>
    <property type="match status" value="1"/>
</dbReference>
<dbReference type="InterPro" id="IPR050584">
    <property type="entry name" value="Cholesterol_7-desaturase"/>
</dbReference>
<evidence type="ECO:0000313" key="8">
    <source>
        <dbReference type="Proteomes" id="UP000321058"/>
    </source>
</evidence>
<feature type="domain" description="Rieske" evidence="6">
    <location>
        <begin position="17"/>
        <end position="120"/>
    </location>
</feature>
<gene>
    <name evidence="7" type="ORF">RSO01_08180</name>
</gene>
<dbReference type="Pfam" id="PF00355">
    <property type="entry name" value="Rieske"/>
    <property type="match status" value="1"/>
</dbReference>
<dbReference type="Proteomes" id="UP000321058">
    <property type="component" value="Unassembled WGS sequence"/>
</dbReference>
<accession>A0A512N3U8</accession>
<proteinExistence type="predicted"/>
<evidence type="ECO:0000256" key="3">
    <source>
        <dbReference type="ARBA" id="ARBA00023002"/>
    </source>
</evidence>
<keyword evidence="5" id="KW-0411">Iron-sulfur</keyword>
<dbReference type="InterPro" id="IPR017941">
    <property type="entry name" value="Rieske_2Fe-2S"/>
</dbReference>
<dbReference type="PANTHER" id="PTHR21266">
    <property type="entry name" value="IRON-SULFUR DOMAIN CONTAINING PROTEIN"/>
    <property type="match status" value="1"/>
</dbReference>
<dbReference type="PANTHER" id="PTHR21266:SF60">
    <property type="entry name" value="3-KETOSTEROID-9-ALPHA-MONOOXYGENASE, OXYGENASE COMPONENT"/>
    <property type="match status" value="1"/>
</dbReference>
<reference evidence="7 8" key="1">
    <citation type="submission" date="2019-07" db="EMBL/GenBank/DDBJ databases">
        <title>Whole genome shotgun sequence of Reyranella soli NBRC 108950.</title>
        <authorList>
            <person name="Hosoyama A."/>
            <person name="Uohara A."/>
            <person name="Ohji S."/>
            <person name="Ichikawa N."/>
        </authorList>
    </citation>
    <scope>NUCLEOTIDE SEQUENCE [LARGE SCALE GENOMIC DNA]</scope>
    <source>
        <strain evidence="7 8">NBRC 108950</strain>
    </source>
</reference>
<dbReference type="AlphaFoldDB" id="A0A512N3U8"/>
<keyword evidence="3" id="KW-0560">Oxidoreductase</keyword>
<comment type="caution">
    <text evidence="7">The sequence shown here is derived from an EMBL/GenBank/DDBJ whole genome shotgun (WGS) entry which is preliminary data.</text>
</comment>
<dbReference type="EMBL" id="BKAJ01000014">
    <property type="protein sequence ID" value="GEP53652.1"/>
    <property type="molecule type" value="Genomic_DNA"/>
</dbReference>
<dbReference type="Gene3D" id="3.90.380.10">
    <property type="entry name" value="Naphthalene 1,2-dioxygenase Alpha Subunit, Chain A, domain 1"/>
    <property type="match status" value="1"/>
</dbReference>
<evidence type="ECO:0000256" key="2">
    <source>
        <dbReference type="ARBA" id="ARBA00022723"/>
    </source>
</evidence>
<dbReference type="PROSITE" id="PS51296">
    <property type="entry name" value="RIESKE"/>
    <property type="match status" value="1"/>
</dbReference>
<sequence>MEPCMLVTRQKILRRFWYPIVPSDRLTDAPFPFTLLGTNIVLFRDNAGRASALIDRCCHRTARLSQGWLDAGNIVCPYHGWTYAGDGKCVRIPQRPDGNPGKGVAVEAFHCTERHGVVWVALEEPLRDIPELPEYDDPAYRRVFEFYEPWNAPGLRIMENSFDNAHFAFVHRASFGIVDEPEPVQPRLEPDPAGFVMYADVPVKNPDIQKANLGIAADRTVRHYEKTWWMPFSRKMKVTYPNGLVHIIMTLTAPIDDRRSQVIQFLLRTDSEADAPAAKLIEFDRQVTHEDIAVLEACDHDVPLSLTGERHMPTDQPGLEMRRMLAKLLADHGEREVRHDGPVAGAALASAAE</sequence>
<evidence type="ECO:0000313" key="7">
    <source>
        <dbReference type="EMBL" id="GEP53652.1"/>
    </source>
</evidence>
<dbReference type="GO" id="GO:0016491">
    <property type="term" value="F:oxidoreductase activity"/>
    <property type="evidence" value="ECO:0007669"/>
    <property type="project" value="UniProtKB-KW"/>
</dbReference>
<dbReference type="GO" id="GO:0051537">
    <property type="term" value="F:2 iron, 2 sulfur cluster binding"/>
    <property type="evidence" value="ECO:0007669"/>
    <property type="project" value="UniProtKB-KW"/>
</dbReference>
<keyword evidence="1" id="KW-0001">2Fe-2S</keyword>
<name>A0A512N3U8_9HYPH</name>
<evidence type="ECO:0000259" key="6">
    <source>
        <dbReference type="PROSITE" id="PS51296"/>
    </source>
</evidence>
<dbReference type="SUPFAM" id="SSF55961">
    <property type="entry name" value="Bet v1-like"/>
    <property type="match status" value="1"/>
</dbReference>
<evidence type="ECO:0000256" key="4">
    <source>
        <dbReference type="ARBA" id="ARBA00023004"/>
    </source>
</evidence>
<evidence type="ECO:0000256" key="1">
    <source>
        <dbReference type="ARBA" id="ARBA00022714"/>
    </source>
</evidence>
<protein>
    <recommendedName>
        <fullName evidence="6">Rieske domain-containing protein</fullName>
    </recommendedName>
</protein>
<keyword evidence="8" id="KW-1185">Reference proteome</keyword>
<organism evidence="7 8">
    <name type="scientific">Reyranella soli</name>
    <dbReference type="NCBI Taxonomy" id="1230389"/>
    <lineage>
        <taxon>Bacteria</taxon>
        <taxon>Pseudomonadati</taxon>
        <taxon>Pseudomonadota</taxon>
        <taxon>Alphaproteobacteria</taxon>
        <taxon>Hyphomicrobiales</taxon>
        <taxon>Reyranellaceae</taxon>
        <taxon>Reyranella</taxon>
    </lineage>
</organism>
<evidence type="ECO:0000256" key="5">
    <source>
        <dbReference type="ARBA" id="ARBA00023014"/>
    </source>
</evidence>
<keyword evidence="2" id="KW-0479">Metal-binding</keyword>
<dbReference type="SUPFAM" id="SSF50022">
    <property type="entry name" value="ISP domain"/>
    <property type="match status" value="1"/>
</dbReference>
<dbReference type="Pfam" id="PF19112">
    <property type="entry name" value="VanA_C"/>
    <property type="match status" value="1"/>
</dbReference>
<dbReference type="InterPro" id="IPR036922">
    <property type="entry name" value="Rieske_2Fe-2S_sf"/>
</dbReference>
<dbReference type="InterPro" id="IPR044043">
    <property type="entry name" value="VanA_C_cat"/>
</dbReference>
<keyword evidence="4" id="KW-0408">Iron</keyword>